<dbReference type="InterPro" id="IPR050646">
    <property type="entry name" value="Cas1"/>
</dbReference>
<evidence type="ECO:0000256" key="7">
    <source>
        <dbReference type="ARBA" id="ARBA00023125"/>
    </source>
</evidence>
<dbReference type="AlphaFoldDB" id="A0A1A7Q7E0"/>
<evidence type="ECO:0000256" key="2">
    <source>
        <dbReference type="ARBA" id="ARBA00022723"/>
    </source>
</evidence>
<feature type="binding site" evidence="10">
    <location>
        <position position="240"/>
    </location>
    <ligand>
        <name>Mn(2+)</name>
        <dbReference type="ChEBI" id="CHEBI:29035"/>
    </ligand>
</feature>
<dbReference type="Proteomes" id="UP000243168">
    <property type="component" value="Unassembled WGS sequence"/>
</dbReference>
<keyword evidence="7 10" id="KW-0238">DNA-binding</keyword>
<dbReference type="GO" id="GO:0016787">
    <property type="term" value="F:hydrolase activity"/>
    <property type="evidence" value="ECO:0007669"/>
    <property type="project" value="UniProtKB-KW"/>
</dbReference>
<accession>A0A1A7Q7E0</accession>
<organism evidence="11 12">
    <name type="scientific">Gallibacterium genomosp. 3</name>
    <dbReference type="NCBI Taxonomy" id="505345"/>
    <lineage>
        <taxon>Bacteria</taxon>
        <taxon>Pseudomonadati</taxon>
        <taxon>Pseudomonadota</taxon>
        <taxon>Gammaproteobacteria</taxon>
        <taxon>Pasteurellales</taxon>
        <taxon>Pasteurellaceae</taxon>
        <taxon>Gallibacterium</taxon>
    </lineage>
</organism>
<evidence type="ECO:0000256" key="4">
    <source>
        <dbReference type="ARBA" id="ARBA00022801"/>
    </source>
</evidence>
<dbReference type="NCBIfam" id="TIGR00287">
    <property type="entry name" value="cas1"/>
    <property type="match status" value="1"/>
</dbReference>
<evidence type="ECO:0000256" key="3">
    <source>
        <dbReference type="ARBA" id="ARBA00022759"/>
    </source>
</evidence>
<dbReference type="Gene3D" id="3.100.10.20">
    <property type="entry name" value="CRISPR-associated endonuclease Cas1, N-terminal domain"/>
    <property type="match status" value="1"/>
</dbReference>
<keyword evidence="2 10" id="KW-0479">Metal-binding</keyword>
<sequence>MSSLYIDRKGMELKLNGDTLICYENNERIGTIPLAPIDRIYLKGDVKLQASLLAKLGERNIGIIYLSGRKNTPTLFISQPHNDAARRMTQYELSNNEDFCLQFAKKIVQLKITIQKNWLWQAGNITLGKKCLLAPKAKELDQLIQQIDYQTTLSSLRGIEGRAATVYFSALTLYLPPSLNFTGRNRRPPKDPFNAVISLGYTLLHSEAVLASYGAGLDPYIGFYHSIDYGRESFACDLIEPLRPLIDNWLLGCFKRNILRPEHFSTTPEGCLLGKTGRIYFYQEYEKMVQNWRKILTENCYDLIKLIKISNLNHSPQRRSSQYSQTNSSQLNKTWKSLLDSYAFNLHTMLDHFEWTY</sequence>
<feature type="binding site" evidence="10">
    <location>
        <position position="160"/>
    </location>
    <ligand>
        <name>Mn(2+)</name>
        <dbReference type="ChEBI" id="CHEBI:29035"/>
    </ligand>
</feature>
<comment type="function">
    <text evidence="10">CRISPR (clustered regularly interspaced short palindromic repeat), is an adaptive immune system that provides protection against mobile genetic elements (viruses, transposable elements and conjugative plasmids). CRISPR clusters contain spacers, sequences complementary to antecedent mobile elements, and target invading nucleic acids. CRISPR clusters are transcribed and processed into CRISPR RNA (crRNA). Acts as a dsDNA endonuclease. Involved in the integration of spacer DNA into the CRISPR cassette.</text>
</comment>
<feature type="binding site" evidence="10">
    <location>
        <position position="225"/>
    </location>
    <ligand>
        <name>Mn(2+)</name>
        <dbReference type="ChEBI" id="CHEBI:29035"/>
    </ligand>
</feature>
<dbReference type="GO" id="GO:0043571">
    <property type="term" value="P:maintenance of CRISPR repeat elements"/>
    <property type="evidence" value="ECO:0007669"/>
    <property type="project" value="UniProtKB-UniRule"/>
</dbReference>
<evidence type="ECO:0000313" key="12">
    <source>
        <dbReference type="Proteomes" id="UP000243168"/>
    </source>
</evidence>
<gene>
    <name evidence="10" type="primary">cas1</name>
    <name evidence="11" type="ORF">QV07_05160</name>
</gene>
<keyword evidence="3 10" id="KW-0255">Endonuclease</keyword>
<dbReference type="GO" id="GO:0003677">
    <property type="term" value="F:DNA binding"/>
    <property type="evidence" value="ECO:0007669"/>
    <property type="project" value="UniProtKB-KW"/>
</dbReference>
<comment type="cofactor">
    <cofactor evidence="10">
        <name>Mg(2+)</name>
        <dbReference type="ChEBI" id="CHEBI:18420"/>
    </cofactor>
    <cofactor evidence="10">
        <name>Mn(2+)</name>
        <dbReference type="ChEBI" id="CHEBI:29035"/>
    </cofactor>
</comment>
<name>A0A1A7Q7E0_9PAST</name>
<keyword evidence="6 10" id="KW-0051">Antiviral defense</keyword>
<dbReference type="CDD" id="cd09634">
    <property type="entry name" value="Cas1_I-II-III"/>
    <property type="match status" value="1"/>
</dbReference>
<dbReference type="PATRIC" id="fig|505345.8.peg.1033"/>
<comment type="caution">
    <text evidence="11">The sequence shown here is derived from an EMBL/GenBank/DDBJ whole genome shotgun (WGS) entry which is preliminary data.</text>
</comment>
<dbReference type="GO" id="GO:0046872">
    <property type="term" value="F:metal ion binding"/>
    <property type="evidence" value="ECO:0007669"/>
    <property type="project" value="UniProtKB-UniRule"/>
</dbReference>
<keyword evidence="5 10" id="KW-0460">Magnesium</keyword>
<keyword evidence="1 10" id="KW-0540">Nuclease</keyword>
<evidence type="ECO:0000313" key="11">
    <source>
        <dbReference type="EMBL" id="OBX09335.1"/>
    </source>
</evidence>
<comment type="similarity">
    <text evidence="10">Belongs to the CRISPR-associated endonuclease Cas1 family.</text>
</comment>
<dbReference type="RefSeq" id="WP_065234447.1">
    <property type="nucleotide sequence ID" value="NZ_JTJS01000047.1"/>
</dbReference>
<dbReference type="InterPro" id="IPR002729">
    <property type="entry name" value="CRISPR-assoc_Cas1"/>
</dbReference>
<reference evidence="11 12" key="1">
    <citation type="submission" date="2014-11" db="EMBL/GenBank/DDBJ databases">
        <title>Pan-genome of Gallibacterium spp.</title>
        <authorList>
            <person name="Kudirkiene E."/>
            <person name="Bojesen A.M."/>
        </authorList>
    </citation>
    <scope>NUCLEOTIDE SEQUENCE [LARGE SCALE GENOMIC DNA]</scope>
    <source>
        <strain evidence="11 12">F298</strain>
    </source>
</reference>
<evidence type="ECO:0000256" key="10">
    <source>
        <dbReference type="HAMAP-Rule" id="MF_01470"/>
    </source>
</evidence>
<dbReference type="GO" id="GO:0051607">
    <property type="term" value="P:defense response to virus"/>
    <property type="evidence" value="ECO:0007669"/>
    <property type="project" value="UniProtKB-UniRule"/>
</dbReference>
<keyword evidence="8 10" id="KW-0464">Manganese</keyword>
<dbReference type="InterPro" id="IPR042211">
    <property type="entry name" value="CRISPR-assoc_Cas1_N"/>
</dbReference>
<keyword evidence="4 10" id="KW-0378">Hydrolase</keyword>
<dbReference type="PANTHER" id="PTHR34353">
    <property type="entry name" value="CRISPR-ASSOCIATED ENDONUCLEASE CAS1 1"/>
    <property type="match status" value="1"/>
</dbReference>
<dbReference type="Pfam" id="PF01867">
    <property type="entry name" value="Cas_Cas1"/>
    <property type="match status" value="1"/>
</dbReference>
<comment type="subunit">
    <text evidence="9 10">Homodimer, forms a heterotetramer with a Cas2 homodimer.</text>
</comment>
<evidence type="ECO:0000256" key="8">
    <source>
        <dbReference type="ARBA" id="ARBA00023211"/>
    </source>
</evidence>
<evidence type="ECO:0000256" key="1">
    <source>
        <dbReference type="ARBA" id="ARBA00022722"/>
    </source>
</evidence>
<dbReference type="EC" id="3.1.-.-" evidence="10"/>
<evidence type="ECO:0000256" key="6">
    <source>
        <dbReference type="ARBA" id="ARBA00023118"/>
    </source>
</evidence>
<dbReference type="PANTHER" id="PTHR34353:SF2">
    <property type="entry name" value="CRISPR-ASSOCIATED ENDONUCLEASE CAS1 1"/>
    <property type="match status" value="1"/>
</dbReference>
<dbReference type="HAMAP" id="MF_01470">
    <property type="entry name" value="Cas1"/>
    <property type="match status" value="1"/>
</dbReference>
<dbReference type="Gene3D" id="1.20.120.920">
    <property type="entry name" value="CRISPR-associated endonuclease Cas1, C-terminal domain"/>
    <property type="match status" value="1"/>
</dbReference>
<protein>
    <recommendedName>
        <fullName evidence="10">CRISPR-associated endonuclease Cas1</fullName>
        <ecNumber evidence="10">3.1.-.-</ecNumber>
    </recommendedName>
</protein>
<evidence type="ECO:0000256" key="5">
    <source>
        <dbReference type="ARBA" id="ARBA00022842"/>
    </source>
</evidence>
<dbReference type="InterPro" id="IPR042206">
    <property type="entry name" value="CRISPR-assoc_Cas1_C"/>
</dbReference>
<dbReference type="GO" id="GO:0004519">
    <property type="term" value="F:endonuclease activity"/>
    <property type="evidence" value="ECO:0007669"/>
    <property type="project" value="UniProtKB-UniRule"/>
</dbReference>
<dbReference type="EMBL" id="JTJS01000047">
    <property type="protein sequence ID" value="OBX09335.1"/>
    <property type="molecule type" value="Genomic_DNA"/>
</dbReference>
<proteinExistence type="inferred from homology"/>
<evidence type="ECO:0000256" key="9">
    <source>
        <dbReference type="ARBA" id="ARBA00038592"/>
    </source>
</evidence>